<comment type="caution">
    <text evidence="2">The sequence shown here is derived from an EMBL/GenBank/DDBJ whole genome shotgun (WGS) entry which is preliminary data.</text>
</comment>
<evidence type="ECO:0000313" key="3">
    <source>
        <dbReference type="Proteomes" id="UP000251075"/>
    </source>
</evidence>
<dbReference type="GO" id="GO:0003677">
    <property type="term" value="F:DNA binding"/>
    <property type="evidence" value="ECO:0007669"/>
    <property type="project" value="InterPro"/>
</dbReference>
<dbReference type="OrthoDB" id="4419620at2"/>
<evidence type="ECO:0000313" key="2">
    <source>
        <dbReference type="EMBL" id="RAU20010.1"/>
    </source>
</evidence>
<dbReference type="CDD" id="cd00093">
    <property type="entry name" value="HTH_XRE"/>
    <property type="match status" value="1"/>
</dbReference>
<dbReference type="Proteomes" id="UP000251075">
    <property type="component" value="Unassembled WGS sequence"/>
</dbReference>
<dbReference type="AlphaFoldDB" id="A0A364NSL1"/>
<dbReference type="InterPro" id="IPR010982">
    <property type="entry name" value="Lambda_DNA-bd_dom_sf"/>
</dbReference>
<keyword evidence="3" id="KW-1185">Reference proteome</keyword>
<protein>
    <submittedName>
        <fullName evidence="2">Transcriptional regulator</fullName>
    </submittedName>
</protein>
<dbReference type="SMART" id="SM00530">
    <property type="entry name" value="HTH_XRE"/>
    <property type="match status" value="1"/>
</dbReference>
<feature type="domain" description="HTH cro/C1-type" evidence="1">
    <location>
        <begin position="9"/>
        <end position="62"/>
    </location>
</feature>
<organism evidence="2 3">
    <name type="scientific">Paramagnetospirillum kuznetsovii</name>
    <dbReference type="NCBI Taxonomy" id="2053833"/>
    <lineage>
        <taxon>Bacteria</taxon>
        <taxon>Pseudomonadati</taxon>
        <taxon>Pseudomonadota</taxon>
        <taxon>Alphaproteobacteria</taxon>
        <taxon>Rhodospirillales</taxon>
        <taxon>Magnetospirillaceae</taxon>
        <taxon>Paramagnetospirillum</taxon>
    </lineage>
</organism>
<dbReference type="SUPFAM" id="SSF47413">
    <property type="entry name" value="lambda repressor-like DNA-binding domains"/>
    <property type="match status" value="1"/>
</dbReference>
<proteinExistence type="predicted"/>
<dbReference type="InterPro" id="IPR001387">
    <property type="entry name" value="Cro/C1-type_HTH"/>
</dbReference>
<evidence type="ECO:0000259" key="1">
    <source>
        <dbReference type="PROSITE" id="PS50943"/>
    </source>
</evidence>
<dbReference type="Gene3D" id="1.10.260.40">
    <property type="entry name" value="lambda repressor-like DNA-binding domains"/>
    <property type="match status" value="1"/>
</dbReference>
<sequence length="76" mass="8227">MQMTPAQCRAARAMLGWSQDKLAGEAKVAKQTLADFERGARTPYPRTLADILKALEVAGVGLVDDELGVGVRLSRR</sequence>
<name>A0A364NSL1_9PROT</name>
<accession>A0A364NSL1</accession>
<gene>
    <name evidence="2" type="ORF">CU669_20695</name>
</gene>
<dbReference type="Pfam" id="PF01381">
    <property type="entry name" value="HTH_3"/>
    <property type="match status" value="1"/>
</dbReference>
<reference evidence="2 3" key="1">
    <citation type="submission" date="2017-11" db="EMBL/GenBank/DDBJ databases">
        <title>Draft genome sequence of magnetotactic bacterium Magnetospirillum kuznetsovii LBB-42.</title>
        <authorList>
            <person name="Grouzdev D.S."/>
            <person name="Rysina M.S."/>
            <person name="Baslerov R.V."/>
            <person name="Koziaeva V."/>
        </authorList>
    </citation>
    <scope>NUCLEOTIDE SEQUENCE [LARGE SCALE GENOMIC DNA]</scope>
    <source>
        <strain evidence="2 3">LBB-42</strain>
    </source>
</reference>
<dbReference type="PROSITE" id="PS50943">
    <property type="entry name" value="HTH_CROC1"/>
    <property type="match status" value="1"/>
</dbReference>
<dbReference type="EMBL" id="PGTO01000044">
    <property type="protein sequence ID" value="RAU20010.1"/>
    <property type="molecule type" value="Genomic_DNA"/>
</dbReference>